<dbReference type="PROSITE" id="PS51996">
    <property type="entry name" value="TR_MART"/>
    <property type="match status" value="1"/>
</dbReference>
<dbReference type="EMBL" id="MN738979">
    <property type="protein sequence ID" value="QHT33838.1"/>
    <property type="molecule type" value="Genomic_DNA"/>
</dbReference>
<dbReference type="Gene3D" id="3.90.176.10">
    <property type="entry name" value="Toxin ADP-ribosyltransferase, Chain A, domain 1"/>
    <property type="match status" value="1"/>
</dbReference>
<dbReference type="SUPFAM" id="SSF56399">
    <property type="entry name" value="ADP-ribosylation"/>
    <property type="match status" value="1"/>
</dbReference>
<reference evidence="1" key="1">
    <citation type="journal article" date="2020" name="Nature">
        <title>Giant virus diversity and host interactions through global metagenomics.</title>
        <authorList>
            <person name="Schulz F."/>
            <person name="Roux S."/>
            <person name="Paez-Espino D."/>
            <person name="Jungbluth S."/>
            <person name="Walsh D.A."/>
            <person name="Denef V.J."/>
            <person name="McMahon K.D."/>
            <person name="Konstantinidis K.T."/>
            <person name="Eloe-Fadrosh E.A."/>
            <person name="Kyrpides N.C."/>
            <person name="Woyke T."/>
        </authorList>
    </citation>
    <scope>NUCLEOTIDE SEQUENCE</scope>
    <source>
        <strain evidence="1">GVMAG-M-3300009161-52</strain>
    </source>
</reference>
<dbReference type="AlphaFoldDB" id="A0A6C0EXV5"/>
<proteinExistence type="predicted"/>
<organism evidence="1">
    <name type="scientific">viral metagenome</name>
    <dbReference type="NCBI Taxonomy" id="1070528"/>
    <lineage>
        <taxon>unclassified sequences</taxon>
        <taxon>metagenomes</taxon>
        <taxon>organismal metagenomes</taxon>
    </lineage>
</organism>
<accession>A0A6C0EXV5</accession>
<evidence type="ECO:0000313" key="1">
    <source>
        <dbReference type="EMBL" id="QHT33838.1"/>
    </source>
</evidence>
<protein>
    <submittedName>
        <fullName evidence="1">Uncharacterized protein</fullName>
    </submittedName>
</protein>
<sequence length="392" mass="46188">MSLTKKNIKGIANTIIKNTTTKNNTIKSNDTTIKNDTIKKSTSIKKHELINVNNIVKTSGKTISKNLIKMLSNITKFKEFYKKLSKADKEILNFYKAATSGVGYIHINKYLYNNTLDDLDLNDIIDYYNINKNKLFTNNTQNLFDINRIDMTKISKFVEYYINKNIVNNINNIDKLFMNKNIPKIDGINVLYRGTKGDTQTSKKSKIGDEIIFKNFLSTSTKMDNATSFSNNFFNKKFKIKYNCCIYILYNVKNIPFIYLPWNITQNKSLDNFKINMVSGDEFEYLLPRNLKFKIINITYDVKPSEYDFNKLRFKDFGKFVDKKHIKKDINNHRNINNNDYDLIKEKIFKKIKIYHLEFIEQLPITEMPQYVYSNKINLHINKPYENTTLDK</sequence>
<name>A0A6C0EXV5_9ZZZZ</name>